<gene>
    <name evidence="1" type="ORF">MQE35_12795</name>
</gene>
<organism evidence="1 2">
    <name type="scientific">Abyssalbus ytuae</name>
    <dbReference type="NCBI Taxonomy" id="2926907"/>
    <lineage>
        <taxon>Bacteria</taxon>
        <taxon>Pseudomonadati</taxon>
        <taxon>Bacteroidota</taxon>
        <taxon>Flavobacteriia</taxon>
        <taxon>Flavobacteriales</taxon>
        <taxon>Flavobacteriaceae</taxon>
        <taxon>Abyssalbus</taxon>
    </lineage>
</organism>
<dbReference type="AlphaFoldDB" id="A0A9E6ZLS2"/>
<keyword evidence="2" id="KW-1185">Reference proteome</keyword>
<evidence type="ECO:0000313" key="1">
    <source>
        <dbReference type="EMBL" id="UOB16610.1"/>
    </source>
</evidence>
<evidence type="ECO:0000313" key="2">
    <source>
        <dbReference type="Proteomes" id="UP000831290"/>
    </source>
</evidence>
<sequence length="79" mass="9157">MRDLNKINEDIERAQNQIAATWDNDKLTQKEKDETAEGFQLQLNRLLNEKKLHTQVHNATVVLPDGSEKQFGDKKTNDH</sequence>
<dbReference type="EMBL" id="CP094358">
    <property type="protein sequence ID" value="UOB16610.1"/>
    <property type="molecule type" value="Genomic_DNA"/>
</dbReference>
<name>A0A9E6ZLS2_9FLAO</name>
<dbReference type="Proteomes" id="UP000831290">
    <property type="component" value="Chromosome"/>
</dbReference>
<protein>
    <submittedName>
        <fullName evidence="1">Uncharacterized protein</fullName>
    </submittedName>
</protein>
<reference evidence="1" key="1">
    <citation type="submission" date="2022-03" db="EMBL/GenBank/DDBJ databases">
        <title>Description of Abyssus ytuae gen. nov., sp. nov., a novel member of the family Flavobacteriaceae isolated from the sediment of Mariana Trench.</title>
        <authorList>
            <person name="Zhang J."/>
            <person name="Xu X."/>
        </authorList>
    </citation>
    <scope>NUCLEOTIDE SEQUENCE</scope>
    <source>
        <strain evidence="1">MT3330</strain>
    </source>
</reference>
<accession>A0A9E6ZLS2</accession>
<dbReference type="KEGG" id="fbm:MQE35_12795"/>
<proteinExistence type="predicted"/>
<dbReference type="RefSeq" id="WP_255841828.1">
    <property type="nucleotide sequence ID" value="NZ_CP094358.1"/>
</dbReference>